<evidence type="ECO:0000313" key="2">
    <source>
        <dbReference type="WBParaSite" id="L893_g30949.t1"/>
    </source>
</evidence>
<dbReference type="AlphaFoldDB" id="A0A1I7ZY86"/>
<dbReference type="WBParaSite" id="L893_g30949.t1">
    <property type="protein sequence ID" value="L893_g30949.t1"/>
    <property type="gene ID" value="L893_g30949"/>
</dbReference>
<name>A0A1I7ZY86_9BILA</name>
<protein>
    <submittedName>
        <fullName evidence="2">Uncharacterized protein</fullName>
    </submittedName>
</protein>
<organism evidence="1 2">
    <name type="scientific">Steinernema glaseri</name>
    <dbReference type="NCBI Taxonomy" id="37863"/>
    <lineage>
        <taxon>Eukaryota</taxon>
        <taxon>Metazoa</taxon>
        <taxon>Ecdysozoa</taxon>
        <taxon>Nematoda</taxon>
        <taxon>Chromadorea</taxon>
        <taxon>Rhabditida</taxon>
        <taxon>Tylenchina</taxon>
        <taxon>Panagrolaimomorpha</taxon>
        <taxon>Strongyloidoidea</taxon>
        <taxon>Steinernematidae</taxon>
        <taxon>Steinernema</taxon>
    </lineage>
</organism>
<evidence type="ECO:0000313" key="1">
    <source>
        <dbReference type="Proteomes" id="UP000095287"/>
    </source>
</evidence>
<sequence>MHVHMLLSERLDALFNYFCRVILPADFQSFTAALNSINESVKKKEMSTMRKEFVNHLFSTNMIISAVCFYDAWRPVSVKVALASHSFYSTAVVATTEPVVVVALDR</sequence>
<reference evidence="2" key="1">
    <citation type="submission" date="2016-11" db="UniProtKB">
        <authorList>
            <consortium name="WormBaseParasite"/>
        </authorList>
    </citation>
    <scope>IDENTIFICATION</scope>
</reference>
<dbReference type="Proteomes" id="UP000095287">
    <property type="component" value="Unplaced"/>
</dbReference>
<proteinExistence type="predicted"/>
<keyword evidence="1" id="KW-1185">Reference proteome</keyword>
<accession>A0A1I7ZY86</accession>